<evidence type="ECO:0000313" key="14">
    <source>
        <dbReference type="EMBL" id="KAK9700656.1"/>
    </source>
</evidence>
<feature type="domain" description="Ig-like" evidence="13">
    <location>
        <begin position="518"/>
        <end position="599"/>
    </location>
</feature>
<dbReference type="GO" id="GO:0098632">
    <property type="term" value="F:cell-cell adhesion mediator activity"/>
    <property type="evidence" value="ECO:0007669"/>
    <property type="project" value="TreeGrafter"/>
</dbReference>
<keyword evidence="15" id="KW-1185">Reference proteome</keyword>
<feature type="transmembrane region" description="Helical" evidence="10">
    <location>
        <begin position="711"/>
        <end position="732"/>
    </location>
</feature>
<keyword evidence="7" id="KW-0325">Glycoprotein</keyword>
<comment type="caution">
    <text evidence="14">The sequence shown here is derived from an EMBL/GenBank/DDBJ whole genome shotgun (WGS) entry which is preliminary data.</text>
</comment>
<feature type="domain" description="Ig-like" evidence="13">
    <location>
        <begin position="313"/>
        <end position="409"/>
    </location>
</feature>
<dbReference type="InterPro" id="IPR013098">
    <property type="entry name" value="Ig_I-set"/>
</dbReference>
<feature type="domain" description="Ig-like" evidence="13">
    <location>
        <begin position="412"/>
        <end position="509"/>
    </location>
</feature>
<keyword evidence="8" id="KW-0393">Immunoglobulin domain</keyword>
<dbReference type="InterPro" id="IPR003599">
    <property type="entry name" value="Ig_sub"/>
</dbReference>
<keyword evidence="14" id="KW-0808">Transferase</keyword>
<evidence type="ECO:0000256" key="4">
    <source>
        <dbReference type="ARBA" id="ARBA00023136"/>
    </source>
</evidence>
<evidence type="ECO:0000259" key="13">
    <source>
        <dbReference type="PROSITE" id="PS50835"/>
    </source>
</evidence>
<keyword evidence="2 10" id="KW-0812">Transmembrane</keyword>
<feature type="domain" description="Protein kinase" evidence="12">
    <location>
        <begin position="820"/>
        <end position="1104"/>
    </location>
</feature>
<protein>
    <submittedName>
        <fullName evidence="14">Protein tyrosine and serine/threonine kinase</fullName>
    </submittedName>
</protein>
<feature type="domain" description="Ig-like" evidence="13">
    <location>
        <begin position="604"/>
        <end position="689"/>
    </location>
</feature>
<dbReference type="FunFam" id="2.60.40.10:FF:000032">
    <property type="entry name" value="palladin isoform X1"/>
    <property type="match status" value="2"/>
</dbReference>
<organism evidence="14 15">
    <name type="scientific">Popillia japonica</name>
    <name type="common">Japanese beetle</name>
    <dbReference type="NCBI Taxonomy" id="7064"/>
    <lineage>
        <taxon>Eukaryota</taxon>
        <taxon>Metazoa</taxon>
        <taxon>Ecdysozoa</taxon>
        <taxon>Arthropoda</taxon>
        <taxon>Hexapoda</taxon>
        <taxon>Insecta</taxon>
        <taxon>Pterygota</taxon>
        <taxon>Neoptera</taxon>
        <taxon>Endopterygota</taxon>
        <taxon>Coleoptera</taxon>
        <taxon>Polyphaga</taxon>
        <taxon>Scarabaeiformia</taxon>
        <taxon>Scarabaeidae</taxon>
        <taxon>Rutelinae</taxon>
        <taxon>Popillia</taxon>
    </lineage>
</organism>
<dbReference type="GO" id="GO:0007156">
    <property type="term" value="P:homophilic cell adhesion via plasma membrane adhesion molecules"/>
    <property type="evidence" value="ECO:0007669"/>
    <property type="project" value="TreeGrafter"/>
</dbReference>
<dbReference type="Gene3D" id="2.60.40.10">
    <property type="entry name" value="Immunoglobulins"/>
    <property type="match status" value="7"/>
</dbReference>
<keyword evidence="4 10" id="KW-0472">Membrane</keyword>
<evidence type="ECO:0000256" key="11">
    <source>
        <dbReference type="SAM" id="SignalP"/>
    </source>
</evidence>
<feature type="compositionally biased region" description="Basic and acidic residues" evidence="9">
    <location>
        <begin position="748"/>
        <end position="762"/>
    </location>
</feature>
<dbReference type="InterPro" id="IPR000719">
    <property type="entry name" value="Prot_kinase_dom"/>
</dbReference>
<dbReference type="InterPro" id="IPR003598">
    <property type="entry name" value="Ig_sub2"/>
</dbReference>
<dbReference type="Pfam" id="PF07679">
    <property type="entry name" value="I-set"/>
    <property type="match status" value="3"/>
</dbReference>
<gene>
    <name evidence="14" type="ORF">QE152_g31107</name>
</gene>
<dbReference type="Proteomes" id="UP001458880">
    <property type="component" value="Unassembled WGS sequence"/>
</dbReference>
<keyword evidence="11" id="KW-0732">Signal</keyword>
<feature type="compositionally biased region" description="Basic and acidic residues" evidence="9">
    <location>
        <begin position="774"/>
        <end position="793"/>
    </location>
</feature>
<dbReference type="GO" id="GO:0004888">
    <property type="term" value="F:transmembrane signaling receptor activity"/>
    <property type="evidence" value="ECO:0007669"/>
    <property type="project" value="UniProtKB-ARBA"/>
</dbReference>
<dbReference type="PANTHER" id="PTHR10075">
    <property type="entry name" value="BASIGIN RELATED"/>
    <property type="match status" value="1"/>
</dbReference>
<dbReference type="InterPro" id="IPR008266">
    <property type="entry name" value="Tyr_kinase_AS"/>
</dbReference>
<evidence type="ECO:0000256" key="5">
    <source>
        <dbReference type="ARBA" id="ARBA00023157"/>
    </source>
</evidence>
<dbReference type="SUPFAM" id="SSF56112">
    <property type="entry name" value="Protein kinase-like (PK-like)"/>
    <property type="match status" value="1"/>
</dbReference>
<dbReference type="PROSITE" id="PS50011">
    <property type="entry name" value="PROTEIN_KINASE_DOM"/>
    <property type="match status" value="1"/>
</dbReference>
<dbReference type="PRINTS" id="PR00109">
    <property type="entry name" value="TYRKINASE"/>
</dbReference>
<evidence type="ECO:0000256" key="9">
    <source>
        <dbReference type="SAM" id="MobiDB-lite"/>
    </source>
</evidence>
<dbReference type="Gene3D" id="1.10.510.10">
    <property type="entry name" value="Transferase(Phosphotransferase) domain 1"/>
    <property type="match status" value="1"/>
</dbReference>
<evidence type="ECO:0000256" key="10">
    <source>
        <dbReference type="SAM" id="Phobius"/>
    </source>
</evidence>
<evidence type="ECO:0000256" key="1">
    <source>
        <dbReference type="ARBA" id="ARBA00004167"/>
    </source>
</evidence>
<dbReference type="InterPro" id="IPR036179">
    <property type="entry name" value="Ig-like_dom_sf"/>
</dbReference>
<dbReference type="AlphaFoldDB" id="A0AAW1JBJ2"/>
<proteinExistence type="predicted"/>
<dbReference type="GO" id="GO:0030424">
    <property type="term" value="C:axon"/>
    <property type="evidence" value="ECO:0007669"/>
    <property type="project" value="TreeGrafter"/>
</dbReference>
<evidence type="ECO:0000256" key="7">
    <source>
        <dbReference type="ARBA" id="ARBA00023180"/>
    </source>
</evidence>
<dbReference type="SMART" id="SM00409">
    <property type="entry name" value="IG"/>
    <property type="match status" value="7"/>
</dbReference>
<dbReference type="EMBL" id="JASPKY010000433">
    <property type="protein sequence ID" value="KAK9700656.1"/>
    <property type="molecule type" value="Genomic_DNA"/>
</dbReference>
<accession>A0AAW1JBJ2</accession>
<evidence type="ECO:0000256" key="3">
    <source>
        <dbReference type="ARBA" id="ARBA00022989"/>
    </source>
</evidence>
<dbReference type="GO" id="GO:0005524">
    <property type="term" value="F:ATP binding"/>
    <property type="evidence" value="ECO:0007669"/>
    <property type="project" value="InterPro"/>
</dbReference>
<dbReference type="GO" id="GO:0005886">
    <property type="term" value="C:plasma membrane"/>
    <property type="evidence" value="ECO:0007669"/>
    <property type="project" value="TreeGrafter"/>
</dbReference>
<keyword evidence="14" id="KW-0418">Kinase</keyword>
<keyword evidence="6" id="KW-0675">Receptor</keyword>
<keyword evidence="5" id="KW-1015">Disulfide bond</keyword>
<evidence type="ECO:0000256" key="6">
    <source>
        <dbReference type="ARBA" id="ARBA00023170"/>
    </source>
</evidence>
<dbReference type="InterPro" id="IPR011009">
    <property type="entry name" value="Kinase-like_dom_sf"/>
</dbReference>
<dbReference type="InterPro" id="IPR013783">
    <property type="entry name" value="Ig-like_fold"/>
</dbReference>
<evidence type="ECO:0000256" key="8">
    <source>
        <dbReference type="ARBA" id="ARBA00023319"/>
    </source>
</evidence>
<feature type="domain" description="Ig-like" evidence="13">
    <location>
        <begin position="21"/>
        <end position="110"/>
    </location>
</feature>
<name>A0AAW1JBJ2_POPJA</name>
<dbReference type="GO" id="GO:0070593">
    <property type="term" value="P:dendrite self-avoidance"/>
    <property type="evidence" value="ECO:0007669"/>
    <property type="project" value="TreeGrafter"/>
</dbReference>
<feature type="region of interest" description="Disordered" evidence="9">
    <location>
        <begin position="744"/>
        <end position="812"/>
    </location>
</feature>
<feature type="domain" description="Ig-like" evidence="13">
    <location>
        <begin position="207"/>
        <end position="291"/>
    </location>
</feature>
<evidence type="ECO:0000256" key="2">
    <source>
        <dbReference type="ARBA" id="ARBA00022692"/>
    </source>
</evidence>
<dbReference type="PROSITE" id="PS50835">
    <property type="entry name" value="IG_LIKE"/>
    <property type="match status" value="7"/>
</dbReference>
<evidence type="ECO:0000313" key="15">
    <source>
        <dbReference type="Proteomes" id="UP001458880"/>
    </source>
</evidence>
<dbReference type="Pfam" id="PF13927">
    <property type="entry name" value="Ig_3"/>
    <property type="match status" value="4"/>
</dbReference>
<dbReference type="GO" id="GO:0007411">
    <property type="term" value="P:axon guidance"/>
    <property type="evidence" value="ECO:0007669"/>
    <property type="project" value="TreeGrafter"/>
</dbReference>
<evidence type="ECO:0000259" key="12">
    <source>
        <dbReference type="PROSITE" id="PS50011"/>
    </source>
</evidence>
<reference evidence="14 15" key="1">
    <citation type="journal article" date="2024" name="BMC Genomics">
        <title>De novo assembly and annotation of Popillia japonica's genome with initial clues to its potential as an invasive pest.</title>
        <authorList>
            <person name="Cucini C."/>
            <person name="Boschi S."/>
            <person name="Funari R."/>
            <person name="Cardaioli E."/>
            <person name="Iannotti N."/>
            <person name="Marturano G."/>
            <person name="Paoli F."/>
            <person name="Bruttini M."/>
            <person name="Carapelli A."/>
            <person name="Frati F."/>
            <person name="Nardi F."/>
        </authorList>
    </citation>
    <scope>NUCLEOTIDE SEQUENCE [LARGE SCALE GENOMIC DNA]</scope>
    <source>
        <strain evidence="14">DMR45628</strain>
    </source>
</reference>
<dbReference type="GO" id="GO:0004672">
    <property type="term" value="F:protein kinase activity"/>
    <property type="evidence" value="ECO:0007669"/>
    <property type="project" value="InterPro"/>
</dbReference>
<dbReference type="Pfam" id="PF07714">
    <property type="entry name" value="PK_Tyr_Ser-Thr"/>
    <property type="match status" value="1"/>
</dbReference>
<dbReference type="Gene3D" id="3.30.200.20">
    <property type="entry name" value="Phosphorylase Kinase, domain 1"/>
    <property type="match status" value="1"/>
</dbReference>
<dbReference type="PANTHER" id="PTHR10075:SF102">
    <property type="entry name" value="OFF-TRACK2-RELATED"/>
    <property type="match status" value="1"/>
</dbReference>
<dbReference type="SMART" id="SM00408">
    <property type="entry name" value="IGc2"/>
    <property type="match status" value="7"/>
</dbReference>
<dbReference type="SUPFAM" id="SSF48726">
    <property type="entry name" value="Immunoglobulin"/>
    <property type="match status" value="7"/>
</dbReference>
<sequence length="1107" mass="123445">MCAIQRIVWIILVVAVVKAQDEIYFTKDPQDIEVISGKSVTLPCEVVPNEGITYYWELNGSKIANTTRRYQQGSNLHITRVDRERDSGQFRCIAQDSKGLSITSSPASLNIQWIEEPSVQLQSPESISFIAESDEVILRCHTDASSDVHIEWFRNADRLVKSQHIEIKKRRLHVKNVTPLDNGIYKCTAENKAGKRYSTKNFALAVPGNQTALIEKIPTNQLVRKGGTIFFDCVYENADFVEWYFKDNGPLETSNKVIVHSNGTLQINNVQSSDIGLYNCVGIKSESKEVPQSYTAELHLASLHKFSTSSFEPNLPPDSTKIVSEGSINFLHLLLSQTCHQIAPRYVPPARKWWLNPSGHTISDSGQVRVDDDGRLIIERVEKENSGNYTCAAENIAGKTEWTMNLVVTTKPSITLHPSSVTVDENEDSILFCNFNSESELYTHVRWKKDGKLLTDFEDGNSNNQHIKIFKQNGTLLIESTKISDRGEYICEVITEGFSPIISSSATISVIEILKFVPPPVNKKLELGTVAKIHCKAQGTPPPIIHWEKIGSSVDGFASHVTDMNGTLHFNGVLIEDKGKYLCTASNSQGVINATVNIDVVVAPKFSVQPKNPTQAIEGSSVAIDCVVEGDPKPTIQWDKNSKMNDFDHSRFVVLDNGTLYIKEVHKEDENNYGCTAGSSAGLNRKEVSLIVHGRDHQADNGGEGSAVTKAVLITMSVAAAYIILVVGLMVWCRYRRRSRKLPITDGTKTENGDVEHTELKEGANGCGPGPSKVETEDPEVAHKEGQKSDGAETTHSQGSSHSKKSKSSYDKLTLSRSNLKEMKLIGRGEFGDVMVARISKIALSTPQSDKRNSTTSSSGTIDEKELPVLVKSLSQMKDDSSLAEIKREIDMLSKLSHDNITKMHGLCREAEPHYMILEHTDWGDLKQFLVATQKGDPPKLTAVQCLTITQQIARGMDHISTSRIIHKDLAARNCVVTSKLVTKVGLARLTREPYSQEYCKHMNQIIPLRWMPHEAVYEDEYSTKSDVYAFGVVIWEIFNQGELPFSKMNDNSLLNKLKEKTLEWKFHKETPSELQSLQEICLDSNPQNRPTFNTILKQIEDILKSM</sequence>
<dbReference type="PROSITE" id="PS00109">
    <property type="entry name" value="PROTEIN_KINASE_TYR"/>
    <property type="match status" value="1"/>
</dbReference>
<keyword evidence="3 10" id="KW-1133">Transmembrane helix</keyword>
<comment type="subcellular location">
    <subcellularLocation>
        <location evidence="1">Membrane</location>
        <topology evidence="1">Single-pass membrane protein</topology>
    </subcellularLocation>
</comment>
<dbReference type="InterPro" id="IPR007110">
    <property type="entry name" value="Ig-like_dom"/>
</dbReference>
<feature type="chain" id="PRO_5043430142" evidence="11">
    <location>
        <begin position="20"/>
        <end position="1107"/>
    </location>
</feature>
<feature type="domain" description="Ig-like" evidence="13">
    <location>
        <begin position="117"/>
        <end position="203"/>
    </location>
</feature>
<feature type="signal peptide" evidence="11">
    <location>
        <begin position="1"/>
        <end position="19"/>
    </location>
</feature>
<dbReference type="InterPro" id="IPR001245">
    <property type="entry name" value="Ser-Thr/Tyr_kinase_cat_dom"/>
</dbReference>